<evidence type="ECO:0000256" key="3">
    <source>
        <dbReference type="ARBA" id="ARBA00022448"/>
    </source>
</evidence>
<dbReference type="CDD" id="cd01347">
    <property type="entry name" value="ligand_gated_channel"/>
    <property type="match status" value="1"/>
</dbReference>
<dbReference type="InterPro" id="IPR037066">
    <property type="entry name" value="Plug_dom_sf"/>
</dbReference>
<evidence type="ECO:0000259" key="16">
    <source>
        <dbReference type="Pfam" id="PF07715"/>
    </source>
</evidence>
<dbReference type="OrthoDB" id="9815954at2"/>
<dbReference type="GO" id="GO:0015344">
    <property type="term" value="F:siderophore uptake transmembrane transporter activity"/>
    <property type="evidence" value="ECO:0007669"/>
    <property type="project" value="TreeGrafter"/>
</dbReference>
<evidence type="ECO:0000256" key="8">
    <source>
        <dbReference type="ARBA" id="ARBA00023136"/>
    </source>
</evidence>
<feature type="chain" id="PRO_5002640778" evidence="14">
    <location>
        <begin position="23"/>
        <end position="676"/>
    </location>
</feature>
<dbReference type="Pfam" id="PF07715">
    <property type="entry name" value="Plug"/>
    <property type="match status" value="1"/>
</dbReference>
<dbReference type="PROSITE" id="PS52016">
    <property type="entry name" value="TONB_DEPENDENT_REC_3"/>
    <property type="match status" value="1"/>
</dbReference>
<evidence type="ECO:0000256" key="4">
    <source>
        <dbReference type="ARBA" id="ARBA00022452"/>
    </source>
</evidence>
<gene>
    <name evidence="17" type="ordered locus">Hhal_1928</name>
</gene>
<dbReference type="AlphaFoldDB" id="A1WYD0"/>
<keyword evidence="6 14" id="KW-0732">Signal</keyword>
<evidence type="ECO:0000256" key="10">
    <source>
        <dbReference type="ARBA" id="ARBA00023237"/>
    </source>
</evidence>
<dbReference type="Pfam" id="PF00593">
    <property type="entry name" value="TonB_dep_Rec_b-barrel"/>
    <property type="match status" value="1"/>
</dbReference>
<feature type="domain" description="TonB-dependent receptor plug" evidence="16">
    <location>
        <begin position="51"/>
        <end position="152"/>
    </location>
</feature>
<evidence type="ECO:0000256" key="12">
    <source>
        <dbReference type="RuleBase" id="RU003357"/>
    </source>
</evidence>
<dbReference type="InterPro" id="IPR039426">
    <property type="entry name" value="TonB-dep_rcpt-like"/>
</dbReference>
<dbReference type="RefSeq" id="WP_011814714.1">
    <property type="nucleotide sequence ID" value="NC_008789.1"/>
</dbReference>
<keyword evidence="4 11" id="KW-1134">Transmembrane beta strand</keyword>
<evidence type="ECO:0000256" key="5">
    <source>
        <dbReference type="ARBA" id="ARBA00022692"/>
    </source>
</evidence>
<keyword evidence="7 12" id="KW-0798">TonB box</keyword>
<evidence type="ECO:0000256" key="11">
    <source>
        <dbReference type="PROSITE-ProRule" id="PRU01360"/>
    </source>
</evidence>
<evidence type="ECO:0000256" key="6">
    <source>
        <dbReference type="ARBA" id="ARBA00022729"/>
    </source>
</evidence>
<dbReference type="EMBL" id="CP000544">
    <property type="protein sequence ID" value="ABM62692.1"/>
    <property type="molecule type" value="Genomic_DNA"/>
</dbReference>
<feature type="compositionally biased region" description="Polar residues" evidence="13">
    <location>
        <begin position="213"/>
        <end position="229"/>
    </location>
</feature>
<evidence type="ECO:0000256" key="14">
    <source>
        <dbReference type="SAM" id="SignalP"/>
    </source>
</evidence>
<dbReference type="InterPro" id="IPR000531">
    <property type="entry name" value="Beta-barrel_TonB"/>
</dbReference>
<dbReference type="SUPFAM" id="SSF56935">
    <property type="entry name" value="Porins"/>
    <property type="match status" value="1"/>
</dbReference>
<evidence type="ECO:0000256" key="13">
    <source>
        <dbReference type="SAM" id="MobiDB-lite"/>
    </source>
</evidence>
<evidence type="ECO:0000313" key="18">
    <source>
        <dbReference type="Proteomes" id="UP000000647"/>
    </source>
</evidence>
<comment type="similarity">
    <text evidence="2">Belongs to the TonB-dependent receptor family. Hemoglobin/haptoglobin binding protein subfamily.</text>
</comment>
<keyword evidence="8 11" id="KW-0472">Membrane</keyword>
<dbReference type="eggNOG" id="COG4771">
    <property type="taxonomic scope" value="Bacteria"/>
</dbReference>
<dbReference type="KEGG" id="hha:Hhal_1928"/>
<dbReference type="PANTHER" id="PTHR30069">
    <property type="entry name" value="TONB-DEPENDENT OUTER MEMBRANE RECEPTOR"/>
    <property type="match status" value="1"/>
</dbReference>
<dbReference type="GO" id="GO:0009279">
    <property type="term" value="C:cell outer membrane"/>
    <property type="evidence" value="ECO:0007669"/>
    <property type="project" value="UniProtKB-SubCell"/>
</dbReference>
<evidence type="ECO:0000259" key="15">
    <source>
        <dbReference type="Pfam" id="PF00593"/>
    </source>
</evidence>
<accession>A1WYD0</accession>
<dbReference type="Gene3D" id="2.40.170.20">
    <property type="entry name" value="TonB-dependent receptor, beta-barrel domain"/>
    <property type="match status" value="1"/>
</dbReference>
<keyword evidence="5 11" id="KW-0812">Transmembrane</keyword>
<evidence type="ECO:0000256" key="1">
    <source>
        <dbReference type="ARBA" id="ARBA00004571"/>
    </source>
</evidence>
<sequence>MATGQPIARALLSGAAALPLMATPKAGSAEEHPTVLPDLTVTAATRTERQVERTPAATEILSGDDIRRSGAAMLDEALQAESSIYTGVDGNTFSIRGGNRDDMLYLIDGRRIAGTSSRSNELNRIPVSHVERIEIVKGPGSVVYGADAVAGVINVITRRPEPGLEGGVSAQAGTPTDAEGGEQYQGGLYLGGGTQDTRFRLFADALEREAYSEETTTQPDEGGAPSSQTFDRDLRPSADVYTLRGGVTHWFTDRFHIDLEAGFLTEERQERLVQGSGPGNIEDFAAVETEESDRRDLAATAEWLATENLELRYQAYESHYKFDRVRSHLAPQDFASDAADRDFGFREATFTERVNDFLAQWQPAPRHTVLTGLEHKQQIYQDLQPEDEPEHDQWVGGGFLQHEWQATDRLDLVYGARHDETSTEADSTSLQAGAVYRLAPEVRLRAQYAEGFKLPELRSFYVDTEDGQGREVRGAYVIDPDVGKDETHELDPESSRNYEFGIAGDLNLQRDITAFYDIGLFYTEYDDRIGRAPGNGYQTFKNVDSARAQGAELKLGAAFDPQLELTLAATYLDAIDRDSRETLTDTPEWTAVAKALWTPTDPLEVQLRTRYVDEVRVGDDWDSAYTLTGLDVAYAPAAWDGLRLQGGIENLLDEGNDSSLRADPGRFARAGVRYDF</sequence>
<reference evidence="18" key="1">
    <citation type="submission" date="2006-12" db="EMBL/GenBank/DDBJ databases">
        <title>Complete sequence of Halorhodospira halophila SL1.</title>
        <authorList>
            <consortium name="US DOE Joint Genome Institute"/>
            <person name="Copeland A."/>
            <person name="Lucas S."/>
            <person name="Lapidus A."/>
            <person name="Barry K."/>
            <person name="Detter J.C."/>
            <person name="Glavina del Rio T."/>
            <person name="Hammon N."/>
            <person name="Israni S."/>
            <person name="Dalin E."/>
            <person name="Tice H."/>
            <person name="Pitluck S."/>
            <person name="Saunders E."/>
            <person name="Brettin T."/>
            <person name="Bruce D."/>
            <person name="Han C."/>
            <person name="Tapia R."/>
            <person name="Schmutz J."/>
            <person name="Larimer F."/>
            <person name="Land M."/>
            <person name="Hauser L."/>
            <person name="Kyrpides N."/>
            <person name="Mikhailova N."/>
            <person name="Hoff W."/>
            <person name="Richardson P."/>
        </authorList>
    </citation>
    <scope>NUCLEOTIDE SEQUENCE [LARGE SCALE GENOMIC DNA]</scope>
    <source>
        <strain evidence="18">DSM 244 / SL1</strain>
    </source>
</reference>
<feature type="region of interest" description="Disordered" evidence="13">
    <location>
        <begin position="210"/>
        <end position="233"/>
    </location>
</feature>
<keyword evidence="18" id="KW-1185">Reference proteome</keyword>
<dbReference type="InterPro" id="IPR012910">
    <property type="entry name" value="Plug_dom"/>
</dbReference>
<dbReference type="InterPro" id="IPR036942">
    <property type="entry name" value="Beta-barrel_TonB_sf"/>
</dbReference>
<keyword evidence="3 11" id="KW-0813">Transport</keyword>
<comment type="subcellular location">
    <subcellularLocation>
        <location evidence="1 11">Cell outer membrane</location>
        <topology evidence="1 11">Multi-pass membrane protein</topology>
    </subcellularLocation>
</comment>
<keyword evidence="9 17" id="KW-0675">Receptor</keyword>
<reference evidence="17 18" key="2">
    <citation type="journal article" date="2013" name="Stand. Genomic Sci.">
        <title>Complete genome sequence of Halorhodospira halophila SL1.</title>
        <authorList>
            <person name="Challacombe J.F."/>
            <person name="Majid S."/>
            <person name="Deole R."/>
            <person name="Brettin T.S."/>
            <person name="Bruce D."/>
            <person name="Delano S.F."/>
            <person name="Detter J.C."/>
            <person name="Gleasner C.D."/>
            <person name="Han C.S."/>
            <person name="Misra M."/>
            <person name="Reitenga K.G."/>
            <person name="Mikhailova N."/>
            <person name="Woyke T."/>
            <person name="Pitluck S."/>
            <person name="Nolan M."/>
            <person name="Land M.L."/>
            <person name="Saunders E."/>
            <person name="Tapia R."/>
            <person name="Lapidus A."/>
            <person name="Ivanova N."/>
            <person name="Hoff W.D."/>
        </authorList>
    </citation>
    <scope>NUCLEOTIDE SEQUENCE [LARGE SCALE GENOMIC DNA]</scope>
    <source>
        <strain evidence="18">DSM 244 / SL1</strain>
    </source>
</reference>
<evidence type="ECO:0000256" key="9">
    <source>
        <dbReference type="ARBA" id="ARBA00023170"/>
    </source>
</evidence>
<keyword evidence="10 11" id="KW-0998">Cell outer membrane</keyword>
<dbReference type="PANTHER" id="PTHR30069:SF29">
    <property type="entry name" value="HEMOGLOBIN AND HEMOGLOBIN-HAPTOGLOBIN-BINDING PROTEIN 1-RELATED"/>
    <property type="match status" value="1"/>
</dbReference>
<dbReference type="Proteomes" id="UP000000647">
    <property type="component" value="Chromosome"/>
</dbReference>
<name>A1WYD0_HALHL</name>
<feature type="domain" description="TonB-dependent receptor-like beta-barrel" evidence="15">
    <location>
        <begin position="284"/>
        <end position="651"/>
    </location>
</feature>
<feature type="region of interest" description="Disordered" evidence="13">
    <location>
        <begin position="160"/>
        <end position="188"/>
    </location>
</feature>
<protein>
    <submittedName>
        <fullName evidence="17">TonB-dependent receptor</fullName>
    </submittedName>
</protein>
<feature type="signal peptide" evidence="14">
    <location>
        <begin position="1"/>
        <end position="22"/>
    </location>
</feature>
<dbReference type="Gene3D" id="2.170.130.10">
    <property type="entry name" value="TonB-dependent receptor, plug domain"/>
    <property type="match status" value="1"/>
</dbReference>
<evidence type="ECO:0000256" key="2">
    <source>
        <dbReference type="ARBA" id="ARBA00008143"/>
    </source>
</evidence>
<evidence type="ECO:0000313" key="17">
    <source>
        <dbReference type="EMBL" id="ABM62692.1"/>
    </source>
</evidence>
<organism evidence="17 18">
    <name type="scientific">Halorhodospira halophila (strain DSM 244 / SL1)</name>
    <name type="common">Ectothiorhodospira halophila (strain DSM 244 / SL1)</name>
    <dbReference type="NCBI Taxonomy" id="349124"/>
    <lineage>
        <taxon>Bacteria</taxon>
        <taxon>Pseudomonadati</taxon>
        <taxon>Pseudomonadota</taxon>
        <taxon>Gammaproteobacteria</taxon>
        <taxon>Chromatiales</taxon>
        <taxon>Ectothiorhodospiraceae</taxon>
        <taxon>Halorhodospira</taxon>
    </lineage>
</organism>
<dbReference type="GO" id="GO:0044718">
    <property type="term" value="P:siderophore transmembrane transport"/>
    <property type="evidence" value="ECO:0007669"/>
    <property type="project" value="TreeGrafter"/>
</dbReference>
<dbReference type="HOGENOM" id="CLU_008287_18_0_6"/>
<evidence type="ECO:0000256" key="7">
    <source>
        <dbReference type="ARBA" id="ARBA00023077"/>
    </source>
</evidence>
<dbReference type="STRING" id="349124.Hhal_1928"/>
<proteinExistence type="inferred from homology"/>